<keyword evidence="8" id="KW-0862">Zinc</keyword>
<dbReference type="PROSITE" id="PS50157">
    <property type="entry name" value="ZINC_FINGER_C2H2_2"/>
    <property type="match status" value="7"/>
</dbReference>
<dbReference type="EMBL" id="MRZV01000419">
    <property type="protein sequence ID" value="PIK50437.1"/>
    <property type="molecule type" value="Genomic_DNA"/>
</dbReference>
<keyword evidence="16" id="KW-1185">Reference proteome</keyword>
<dbReference type="SMART" id="SM00355">
    <property type="entry name" value="ZnF_C2H2"/>
    <property type="match status" value="7"/>
</dbReference>
<comment type="subcellular location">
    <subcellularLocation>
        <location evidence="2">Nucleus</location>
    </subcellularLocation>
</comment>
<dbReference type="Proteomes" id="UP000230750">
    <property type="component" value="Unassembled WGS sequence"/>
</dbReference>
<evidence type="ECO:0000256" key="12">
    <source>
        <dbReference type="ARBA" id="ARBA00023242"/>
    </source>
</evidence>
<keyword evidence="7 13" id="KW-0863">Zinc-finger</keyword>
<dbReference type="FunFam" id="3.30.160.60:FF:001602">
    <property type="entry name" value="Zinc finger protein 490"/>
    <property type="match status" value="1"/>
</dbReference>
<gene>
    <name evidence="15" type="ORF">BSL78_12676</name>
</gene>
<dbReference type="InterPro" id="IPR041232">
    <property type="entry name" value="NPL"/>
</dbReference>
<proteinExistence type="inferred from homology"/>
<accession>A0A2G8KR24</accession>
<evidence type="ECO:0000256" key="9">
    <source>
        <dbReference type="ARBA" id="ARBA00023015"/>
    </source>
</evidence>
<feature type="domain" description="C2H2-type" evidence="14">
    <location>
        <begin position="345"/>
        <end position="367"/>
    </location>
</feature>
<dbReference type="PANTHER" id="PTHR24394:SF48">
    <property type="entry name" value="ZINC FINGER PROTEIN 771"/>
    <property type="match status" value="1"/>
</dbReference>
<feature type="domain" description="C2H2-type" evidence="14">
    <location>
        <begin position="289"/>
        <end position="316"/>
    </location>
</feature>
<comment type="caution">
    <text evidence="15">The sequence shown here is derived from an EMBL/GenBank/DDBJ whole genome shotgun (WGS) entry which is preliminary data.</text>
</comment>
<keyword evidence="6" id="KW-0677">Repeat</keyword>
<evidence type="ECO:0000313" key="15">
    <source>
        <dbReference type="EMBL" id="PIK50437.1"/>
    </source>
</evidence>
<evidence type="ECO:0000256" key="4">
    <source>
        <dbReference type="ARBA" id="ARBA00006991"/>
    </source>
</evidence>
<dbReference type="GO" id="GO:0000981">
    <property type="term" value="F:DNA-binding transcription factor activity, RNA polymerase II-specific"/>
    <property type="evidence" value="ECO:0007669"/>
    <property type="project" value="TreeGrafter"/>
</dbReference>
<feature type="domain" description="C2H2-type" evidence="14">
    <location>
        <begin position="261"/>
        <end position="288"/>
    </location>
</feature>
<keyword evidence="10" id="KW-0238">DNA-binding</keyword>
<keyword evidence="12" id="KW-0539">Nucleus</keyword>
<dbReference type="FunFam" id="3.30.160.60:FF:000325">
    <property type="entry name" value="ZFP90 zinc finger protein"/>
    <property type="match status" value="1"/>
</dbReference>
<dbReference type="OrthoDB" id="8113227at2759"/>
<dbReference type="STRING" id="307972.A0A2G8KR24"/>
<dbReference type="FunFam" id="3.30.160.60:FF:000744">
    <property type="entry name" value="zinc finger E-box-binding homeobox 1"/>
    <property type="match status" value="1"/>
</dbReference>
<organism evidence="15 16">
    <name type="scientific">Stichopus japonicus</name>
    <name type="common">Sea cucumber</name>
    <dbReference type="NCBI Taxonomy" id="307972"/>
    <lineage>
        <taxon>Eukaryota</taxon>
        <taxon>Metazoa</taxon>
        <taxon>Echinodermata</taxon>
        <taxon>Eleutherozoa</taxon>
        <taxon>Echinozoa</taxon>
        <taxon>Holothuroidea</taxon>
        <taxon>Aspidochirotacea</taxon>
        <taxon>Aspidochirotida</taxon>
        <taxon>Stichopodidae</taxon>
        <taxon>Apostichopus</taxon>
    </lineage>
</organism>
<dbReference type="GO" id="GO:0005634">
    <property type="term" value="C:nucleus"/>
    <property type="evidence" value="ECO:0007669"/>
    <property type="project" value="UniProtKB-SubCell"/>
</dbReference>
<dbReference type="Gene3D" id="3.30.160.60">
    <property type="entry name" value="Classic Zinc Finger"/>
    <property type="match status" value="7"/>
</dbReference>
<evidence type="ECO:0000313" key="16">
    <source>
        <dbReference type="Proteomes" id="UP000230750"/>
    </source>
</evidence>
<keyword evidence="11" id="KW-0804">Transcription</keyword>
<dbReference type="InterPro" id="IPR036236">
    <property type="entry name" value="Znf_C2H2_sf"/>
</dbReference>
<evidence type="ECO:0000256" key="13">
    <source>
        <dbReference type="PROSITE-ProRule" id="PRU00042"/>
    </source>
</evidence>
<evidence type="ECO:0000256" key="3">
    <source>
        <dbReference type="ARBA" id="ARBA00006673"/>
    </source>
</evidence>
<dbReference type="Gene3D" id="2.60.120.340">
    <property type="entry name" value="Nucleoplasmin core domain"/>
    <property type="match status" value="1"/>
</dbReference>
<comment type="similarity">
    <text evidence="4">Belongs to the krueppel C2H2-type zinc-finger protein family.</text>
</comment>
<dbReference type="GO" id="GO:0003677">
    <property type="term" value="F:DNA binding"/>
    <property type="evidence" value="ECO:0007669"/>
    <property type="project" value="UniProtKB-KW"/>
</dbReference>
<evidence type="ECO:0000256" key="10">
    <source>
        <dbReference type="ARBA" id="ARBA00023125"/>
    </source>
</evidence>
<dbReference type="PANTHER" id="PTHR24394">
    <property type="entry name" value="ZINC FINGER PROTEIN"/>
    <property type="match status" value="1"/>
</dbReference>
<comment type="function">
    <text evidence="1">May be involved in transcriptional regulation.</text>
</comment>
<evidence type="ECO:0000256" key="6">
    <source>
        <dbReference type="ARBA" id="ARBA00022737"/>
    </source>
</evidence>
<evidence type="ECO:0000256" key="11">
    <source>
        <dbReference type="ARBA" id="ARBA00023163"/>
    </source>
</evidence>
<sequence length="487" mass="54837">MVFLRIKIWPQGEETFVTLYSGLTLLPGNVFTETIEYDVHLSMAALETRQSHGGKFREGEAQVILQTDQGEFVVCTLIFGSVLQQNLNMKIMAGEKVTLYSEGKGTIHLTGHATLGTSMKLDGNKNVVLSSTTDNVSSKVNDIEDTIQSTESDIGGEDCWQAVCNSDVIIKEEPPDSDQELLQENLLTPSASEHSHNGKICEAETSQDTLTLTVQERSKEEAKGKNAKEISPIRCNKCGNTFKSKHSLKRHMASHRNERPHKCTTCGKAFKSSSTLQVHLRTHTGEKPYECQTCHKAFTDLGTCRRHEKIHSGKTPFRCEYCSKGFPENAPLMRHVRIHTREKPFPCTSCPKRFSDKGQLKRHQRSHLKGSARAVYNGQCDVCGKVLQDASSLKRHRLLHTDLKPYDCTICSKAFNDQSTLRQHYRMHDRPTNKEKHFACISCPAKLKTIEEWNQHSRTCTSVEDNETISLEIVNVALNPVIKEEHT</sequence>
<feature type="domain" description="C2H2-type" evidence="14">
    <location>
        <begin position="233"/>
        <end position="260"/>
    </location>
</feature>
<name>A0A2G8KR24_STIJA</name>
<dbReference type="InterPro" id="IPR013087">
    <property type="entry name" value="Znf_C2H2_type"/>
</dbReference>
<dbReference type="Pfam" id="PF17800">
    <property type="entry name" value="NPL"/>
    <property type="match status" value="1"/>
</dbReference>
<evidence type="ECO:0000256" key="5">
    <source>
        <dbReference type="ARBA" id="ARBA00022723"/>
    </source>
</evidence>
<dbReference type="Pfam" id="PF00096">
    <property type="entry name" value="zf-C2H2"/>
    <property type="match status" value="6"/>
</dbReference>
<keyword evidence="5" id="KW-0479">Metal-binding</keyword>
<dbReference type="PROSITE" id="PS00028">
    <property type="entry name" value="ZINC_FINGER_C2H2_1"/>
    <property type="match status" value="7"/>
</dbReference>
<feature type="domain" description="C2H2-type" evidence="14">
    <location>
        <begin position="378"/>
        <end position="405"/>
    </location>
</feature>
<evidence type="ECO:0000256" key="8">
    <source>
        <dbReference type="ARBA" id="ARBA00022833"/>
    </source>
</evidence>
<dbReference type="FunFam" id="3.30.160.60:FF:002343">
    <property type="entry name" value="Zinc finger protein 33A"/>
    <property type="match status" value="1"/>
</dbReference>
<evidence type="ECO:0000259" key="14">
    <source>
        <dbReference type="PROSITE" id="PS50157"/>
    </source>
</evidence>
<evidence type="ECO:0000256" key="2">
    <source>
        <dbReference type="ARBA" id="ARBA00004123"/>
    </source>
</evidence>
<comment type="similarity">
    <text evidence="3">Belongs to the histone deacetylase HD2 family.</text>
</comment>
<evidence type="ECO:0000256" key="1">
    <source>
        <dbReference type="ARBA" id="ARBA00003767"/>
    </source>
</evidence>
<dbReference type="FunFam" id="3.30.160.60:FF:000446">
    <property type="entry name" value="Zinc finger protein"/>
    <property type="match status" value="1"/>
</dbReference>
<keyword evidence="9" id="KW-0805">Transcription regulation</keyword>
<dbReference type="FunFam" id="3.30.160.60:FF:000110">
    <property type="entry name" value="Zinc finger protein-like"/>
    <property type="match status" value="1"/>
</dbReference>
<feature type="domain" description="C2H2-type" evidence="14">
    <location>
        <begin position="406"/>
        <end position="433"/>
    </location>
</feature>
<protein>
    <submittedName>
        <fullName evidence="15">Putative zinc finger protein</fullName>
    </submittedName>
</protein>
<dbReference type="SUPFAM" id="SSF57667">
    <property type="entry name" value="beta-beta-alpha zinc fingers"/>
    <property type="match status" value="4"/>
</dbReference>
<reference evidence="15 16" key="1">
    <citation type="journal article" date="2017" name="PLoS Biol.">
        <title>The sea cucumber genome provides insights into morphological evolution and visceral regeneration.</title>
        <authorList>
            <person name="Zhang X."/>
            <person name="Sun L."/>
            <person name="Yuan J."/>
            <person name="Sun Y."/>
            <person name="Gao Y."/>
            <person name="Zhang L."/>
            <person name="Li S."/>
            <person name="Dai H."/>
            <person name="Hamel J.F."/>
            <person name="Liu C."/>
            <person name="Yu Y."/>
            <person name="Liu S."/>
            <person name="Lin W."/>
            <person name="Guo K."/>
            <person name="Jin S."/>
            <person name="Xu P."/>
            <person name="Storey K.B."/>
            <person name="Huan P."/>
            <person name="Zhang T."/>
            <person name="Zhou Y."/>
            <person name="Zhang J."/>
            <person name="Lin C."/>
            <person name="Li X."/>
            <person name="Xing L."/>
            <person name="Huo D."/>
            <person name="Sun M."/>
            <person name="Wang L."/>
            <person name="Mercier A."/>
            <person name="Li F."/>
            <person name="Yang H."/>
            <person name="Xiang J."/>
        </authorList>
    </citation>
    <scope>NUCLEOTIDE SEQUENCE [LARGE SCALE GENOMIC DNA]</scope>
    <source>
        <strain evidence="15">Shaxun</strain>
        <tissue evidence="15">Muscle</tissue>
    </source>
</reference>
<feature type="domain" description="C2H2-type" evidence="14">
    <location>
        <begin position="317"/>
        <end position="344"/>
    </location>
</feature>
<dbReference type="GO" id="GO:0008270">
    <property type="term" value="F:zinc ion binding"/>
    <property type="evidence" value="ECO:0007669"/>
    <property type="project" value="UniProtKB-KW"/>
</dbReference>
<dbReference type="AlphaFoldDB" id="A0A2G8KR24"/>
<evidence type="ECO:0000256" key="7">
    <source>
        <dbReference type="ARBA" id="ARBA00022771"/>
    </source>
</evidence>